<dbReference type="GO" id="GO:0043190">
    <property type="term" value="C:ATP-binding cassette (ABC) transporter complex"/>
    <property type="evidence" value="ECO:0007669"/>
    <property type="project" value="InterPro"/>
</dbReference>
<reference evidence="3 4" key="1">
    <citation type="submission" date="2019-10" db="EMBL/GenBank/DDBJ databases">
        <title>Bifidobacterium from non-human primates.</title>
        <authorList>
            <person name="Modesto M."/>
        </authorList>
    </citation>
    <scope>NUCLEOTIDE SEQUENCE [LARGE SCALE GENOMIC DNA]</scope>
    <source>
        <strain evidence="3 4">TREM</strain>
    </source>
</reference>
<dbReference type="Gene3D" id="3.10.105.10">
    <property type="entry name" value="Dipeptide-binding Protein, Domain 3"/>
    <property type="match status" value="1"/>
</dbReference>
<protein>
    <submittedName>
        <fullName evidence="3">ABC transporter substrate-binding protein</fullName>
    </submittedName>
</protein>
<evidence type="ECO:0000313" key="4">
    <source>
        <dbReference type="Proteomes" id="UP000469943"/>
    </source>
</evidence>
<evidence type="ECO:0000313" key="3">
    <source>
        <dbReference type="EMBL" id="NEG71455.1"/>
    </source>
</evidence>
<gene>
    <name evidence="3" type="ORF">GFD24_04325</name>
</gene>
<accession>A0A7K3TA76</accession>
<organism evidence="3 4">
    <name type="scientific">Bifidobacterium ramosum</name>
    <dbReference type="NCBI Taxonomy" id="1798158"/>
    <lineage>
        <taxon>Bacteria</taxon>
        <taxon>Bacillati</taxon>
        <taxon>Actinomycetota</taxon>
        <taxon>Actinomycetes</taxon>
        <taxon>Bifidobacteriales</taxon>
        <taxon>Bifidobacteriaceae</taxon>
        <taxon>Bifidobacterium</taxon>
    </lineage>
</organism>
<comment type="caution">
    <text evidence="3">The sequence shown here is derived from an EMBL/GenBank/DDBJ whole genome shotgun (WGS) entry which is preliminary data.</text>
</comment>
<dbReference type="InterPro" id="IPR000914">
    <property type="entry name" value="SBP_5_dom"/>
</dbReference>
<evidence type="ECO:0000256" key="1">
    <source>
        <dbReference type="SAM" id="Phobius"/>
    </source>
</evidence>
<dbReference type="Proteomes" id="UP000469943">
    <property type="component" value="Unassembled WGS sequence"/>
</dbReference>
<dbReference type="AlphaFoldDB" id="A0A7K3TA76"/>
<dbReference type="GO" id="GO:0042597">
    <property type="term" value="C:periplasmic space"/>
    <property type="evidence" value="ECO:0007669"/>
    <property type="project" value="UniProtKB-ARBA"/>
</dbReference>
<dbReference type="Gene3D" id="3.40.190.10">
    <property type="entry name" value="Periplasmic binding protein-like II"/>
    <property type="match status" value="1"/>
</dbReference>
<dbReference type="GO" id="GO:1904680">
    <property type="term" value="F:peptide transmembrane transporter activity"/>
    <property type="evidence" value="ECO:0007669"/>
    <property type="project" value="TreeGrafter"/>
</dbReference>
<dbReference type="Gene3D" id="3.90.76.10">
    <property type="entry name" value="Dipeptide-binding Protein, Domain 1"/>
    <property type="match status" value="1"/>
</dbReference>
<dbReference type="InterPro" id="IPR039424">
    <property type="entry name" value="SBP_5"/>
</dbReference>
<dbReference type="InterPro" id="IPR030678">
    <property type="entry name" value="Peptide/Ni-bd"/>
</dbReference>
<dbReference type="RefSeq" id="WP_152357783.1">
    <property type="nucleotide sequence ID" value="NZ_WBSM01000002.1"/>
</dbReference>
<dbReference type="Pfam" id="PF00496">
    <property type="entry name" value="SBP_bac_5"/>
    <property type="match status" value="1"/>
</dbReference>
<keyword evidence="1" id="KW-0472">Membrane</keyword>
<keyword evidence="1" id="KW-1133">Transmembrane helix</keyword>
<dbReference type="SUPFAM" id="SSF53850">
    <property type="entry name" value="Periplasmic binding protein-like II"/>
    <property type="match status" value="1"/>
</dbReference>
<dbReference type="PANTHER" id="PTHR30290">
    <property type="entry name" value="PERIPLASMIC BINDING COMPONENT OF ABC TRANSPORTER"/>
    <property type="match status" value="1"/>
</dbReference>
<proteinExistence type="predicted"/>
<feature type="transmembrane region" description="Helical" evidence="1">
    <location>
        <begin position="12"/>
        <end position="33"/>
    </location>
</feature>
<keyword evidence="1" id="KW-0812">Transmembrane</keyword>
<dbReference type="OrthoDB" id="9796817at2"/>
<evidence type="ECO:0000259" key="2">
    <source>
        <dbReference type="Pfam" id="PF00496"/>
    </source>
</evidence>
<name>A0A7K3TA76_9BIFI</name>
<sequence length="515" mass="54530">MHRQHNNSIRSWMIFVATAVALSAIVWVVWSLATHRDILPSGASVHSQTTVSVGLTDAPQSLDIRTDDSPAVERALLGNVYETLVSRDEHNQLVAGLAKRWTTSDDGLTYTFTLRSGLRFANGDTLDSSDVVWSLQQIVRNKYVGADDLAGLKSVTNPDATTVTVTLAHTDPTLLRALAGRAGIVYDQQAGMSTSGKAADTVGSGPFTVSGFAAGKSVTLTRNERYWGDASAAATVTLRYYGDDKALVEAARKGDVDVAMPANAAAAAGLAKQDPSLTVASGTSTSKVMLAFNNDDSSIFSDQQARQTVRYAVDAKSIAASQADSAGALGGPISQLEPGYEDLTSLFPFDQGKASQMIAYFAGGTSYFGVINFVVPQDRADLGNTIADQLRAVGLSVNVQTVDDATLDERIANGQYTMALTTMDGTDDAAVFGSSDNRFHYTSGSAQETYAKAMAATNDDAYAAAMKTFAKTVSEDAAADWLYTRKTTVVATSRASGYPTNLTDQYLPLGDLTIK</sequence>
<dbReference type="EMBL" id="WHZX01000002">
    <property type="protein sequence ID" value="NEG71455.1"/>
    <property type="molecule type" value="Genomic_DNA"/>
</dbReference>
<feature type="domain" description="Solute-binding protein family 5" evidence="2">
    <location>
        <begin position="93"/>
        <end position="425"/>
    </location>
</feature>
<dbReference type="PIRSF" id="PIRSF002741">
    <property type="entry name" value="MppA"/>
    <property type="match status" value="1"/>
</dbReference>
<dbReference type="GO" id="GO:0015833">
    <property type="term" value="P:peptide transport"/>
    <property type="evidence" value="ECO:0007669"/>
    <property type="project" value="TreeGrafter"/>
</dbReference>